<reference evidence="7" key="1">
    <citation type="journal article" date="2025" name="Foods">
        <title>Unveiling the Microbial Signatures of Arabica Coffee Cherries: Insights into Ripeness Specific Diversity, Functional Traits, and Implications for Quality and Safety.</title>
        <authorList>
            <consortium name="RefSeq"/>
            <person name="Tenea G.N."/>
            <person name="Cifuentes V."/>
            <person name="Reyes P."/>
            <person name="Cevallos-Vallejos M."/>
        </authorList>
    </citation>
    <scope>NUCLEOTIDE SEQUENCE [LARGE SCALE GENOMIC DNA]</scope>
</reference>
<comment type="similarity">
    <text evidence="3">Belongs to the SHOC2 family.</text>
</comment>
<sequence>MDPSPKNFPILSYVMEKFPSMKRATATSTAGDDKYDVEQPAPPLPASEASQKPYFELTEQMPHLTDPKLISEMRLAVSDVAQTRSMLQALGERPDHESVDTAKAKLAEIEMNLAMQLEEIALSPRGEESPKDVEERKALEREKQIYKSVLSLDEMHEAYEKLLTEAEERLQKIYDAAVAGGDVADIEEKEEVVEEEVNEDVVTILKAAEGNEPVERVNLSGKRLKFLPEAFGRIKSLVVLDLSNNQLEAIPDSIAGLESLEELNVSSNLLEALPDSIGLLFKLKILDVSGNKLTALPDSICHCRSLVELNAGFNKLSYLPTNIGYELVNLRRLSVPLNKLRHFPSSIGEMKSLCFLDAHFNELQGLTPSIGRLTNLEILNLGSNFSDLKELPQTIGDMSSLKELDLSNNQIHELPDTFGRLDNLMKLNVEQNPLVEPPKEIVDEGVEAVRAYMVKRRLDRLLAEEQRSMFEENTEANSSILTRSASWLTRMVSNVTGNLSGYLGAAGNSNADPYLNQPR</sequence>
<dbReference type="Proteomes" id="UP001652660">
    <property type="component" value="Chromosome 4c"/>
</dbReference>
<evidence type="ECO:0000256" key="5">
    <source>
        <dbReference type="SAM" id="Coils"/>
    </source>
</evidence>
<dbReference type="InterPro" id="IPR032675">
    <property type="entry name" value="LRR_dom_sf"/>
</dbReference>
<dbReference type="PRINTS" id="PR00019">
    <property type="entry name" value="LEURICHRPT"/>
</dbReference>
<comment type="function">
    <text evidence="4">Leucine-rich repeat protein that likely mediates protein interactions, possibly in the context of signal transduction.</text>
</comment>
<dbReference type="SMART" id="SM00369">
    <property type="entry name" value="LRR_TYP"/>
    <property type="match status" value="7"/>
</dbReference>
<dbReference type="GO" id="GO:0006952">
    <property type="term" value="P:defense response"/>
    <property type="evidence" value="ECO:0007669"/>
    <property type="project" value="UniProtKB-ARBA"/>
</dbReference>
<evidence type="ECO:0000256" key="2">
    <source>
        <dbReference type="ARBA" id="ARBA00022737"/>
    </source>
</evidence>
<dbReference type="FunFam" id="3.80.10.10:FF:000405">
    <property type="entry name" value="Plant intracellular Ras-group-related LRR protein 4"/>
    <property type="match status" value="1"/>
</dbReference>
<evidence type="ECO:0000313" key="8">
    <source>
        <dbReference type="RefSeq" id="XP_027123436.1"/>
    </source>
</evidence>
<dbReference type="InterPro" id="IPR003591">
    <property type="entry name" value="Leu-rich_rpt_typical-subtyp"/>
</dbReference>
<dbReference type="PANTHER" id="PTHR48051">
    <property type="match status" value="1"/>
</dbReference>
<dbReference type="GO" id="GO:0005737">
    <property type="term" value="C:cytoplasm"/>
    <property type="evidence" value="ECO:0007669"/>
    <property type="project" value="TreeGrafter"/>
</dbReference>
<gene>
    <name evidence="8" type="primary">LOC113740117</name>
</gene>
<proteinExistence type="inferred from homology"/>
<dbReference type="PROSITE" id="PS51450">
    <property type="entry name" value="LRR"/>
    <property type="match status" value="4"/>
</dbReference>
<keyword evidence="7" id="KW-1185">Reference proteome</keyword>
<feature type="coiled-coil region" evidence="5">
    <location>
        <begin position="149"/>
        <end position="176"/>
    </location>
</feature>
<reference evidence="8" key="2">
    <citation type="submission" date="2025-08" db="UniProtKB">
        <authorList>
            <consortium name="RefSeq"/>
        </authorList>
    </citation>
    <scope>IDENTIFICATION</scope>
    <source>
        <tissue evidence="8">Leaves</tissue>
    </source>
</reference>
<keyword evidence="2" id="KW-0677">Repeat</keyword>
<dbReference type="OrthoDB" id="1668230at2759"/>
<feature type="region of interest" description="Disordered" evidence="6">
    <location>
        <begin position="22"/>
        <end position="51"/>
    </location>
</feature>
<evidence type="ECO:0000313" key="7">
    <source>
        <dbReference type="Proteomes" id="UP001652660"/>
    </source>
</evidence>
<evidence type="ECO:0000256" key="6">
    <source>
        <dbReference type="SAM" id="MobiDB-lite"/>
    </source>
</evidence>
<name>A0A6P6X952_COFAR</name>
<dbReference type="SMART" id="SM00364">
    <property type="entry name" value="LRR_BAC"/>
    <property type="match status" value="7"/>
</dbReference>
<evidence type="ECO:0000256" key="1">
    <source>
        <dbReference type="ARBA" id="ARBA00022614"/>
    </source>
</evidence>
<dbReference type="AlphaFoldDB" id="A0A6P6X952"/>
<dbReference type="Gene3D" id="3.80.10.10">
    <property type="entry name" value="Ribonuclease Inhibitor"/>
    <property type="match status" value="1"/>
</dbReference>
<dbReference type="Pfam" id="PF13855">
    <property type="entry name" value="LRR_8"/>
    <property type="match status" value="2"/>
</dbReference>
<dbReference type="GO" id="GO:0051707">
    <property type="term" value="P:response to other organism"/>
    <property type="evidence" value="ECO:0007669"/>
    <property type="project" value="UniProtKB-ARBA"/>
</dbReference>
<dbReference type="InterPro" id="IPR050216">
    <property type="entry name" value="LRR_domain-containing"/>
</dbReference>
<dbReference type="InterPro" id="IPR001611">
    <property type="entry name" value="Leu-rich_rpt"/>
</dbReference>
<accession>A0A6P6X952</accession>
<dbReference type="GeneID" id="113740117"/>
<evidence type="ECO:0000256" key="4">
    <source>
        <dbReference type="ARBA" id="ARBA00037519"/>
    </source>
</evidence>
<dbReference type="PANTHER" id="PTHR48051:SF54">
    <property type="entry name" value="LEUCINE-RICH REPEAT-CONTAINING PROTEIN"/>
    <property type="match status" value="1"/>
</dbReference>
<evidence type="ECO:0000256" key="3">
    <source>
        <dbReference type="ARBA" id="ARBA00023786"/>
    </source>
</evidence>
<keyword evidence="5" id="KW-0175">Coiled coil</keyword>
<organism evidence="7 8">
    <name type="scientific">Coffea arabica</name>
    <name type="common">Arabian coffee</name>
    <dbReference type="NCBI Taxonomy" id="13443"/>
    <lineage>
        <taxon>Eukaryota</taxon>
        <taxon>Viridiplantae</taxon>
        <taxon>Streptophyta</taxon>
        <taxon>Embryophyta</taxon>
        <taxon>Tracheophyta</taxon>
        <taxon>Spermatophyta</taxon>
        <taxon>Magnoliopsida</taxon>
        <taxon>eudicotyledons</taxon>
        <taxon>Gunneridae</taxon>
        <taxon>Pentapetalae</taxon>
        <taxon>asterids</taxon>
        <taxon>lamiids</taxon>
        <taxon>Gentianales</taxon>
        <taxon>Rubiaceae</taxon>
        <taxon>Ixoroideae</taxon>
        <taxon>Gardenieae complex</taxon>
        <taxon>Bertiereae - Coffeeae clade</taxon>
        <taxon>Coffeeae</taxon>
        <taxon>Coffea</taxon>
    </lineage>
</organism>
<keyword evidence="1" id="KW-0433">Leucine-rich repeat</keyword>
<dbReference type="SUPFAM" id="SSF52058">
    <property type="entry name" value="L domain-like"/>
    <property type="match status" value="1"/>
</dbReference>
<dbReference type="Pfam" id="PF00560">
    <property type="entry name" value="LRR_1"/>
    <property type="match status" value="1"/>
</dbReference>
<dbReference type="RefSeq" id="XP_027123436.1">
    <property type="nucleotide sequence ID" value="XM_027267635.2"/>
</dbReference>
<protein>
    <submittedName>
        <fullName evidence="8">Plant intracellular Ras-group-related LRR protein 9-like</fullName>
    </submittedName>
</protein>